<organism evidence="8 9">
    <name type="scientific">Meganyctiphanes norvegica</name>
    <name type="common">Northern krill</name>
    <name type="synonym">Thysanopoda norvegica</name>
    <dbReference type="NCBI Taxonomy" id="48144"/>
    <lineage>
        <taxon>Eukaryota</taxon>
        <taxon>Metazoa</taxon>
        <taxon>Ecdysozoa</taxon>
        <taxon>Arthropoda</taxon>
        <taxon>Crustacea</taxon>
        <taxon>Multicrustacea</taxon>
        <taxon>Malacostraca</taxon>
        <taxon>Eumalacostraca</taxon>
        <taxon>Eucarida</taxon>
        <taxon>Euphausiacea</taxon>
        <taxon>Euphausiidae</taxon>
        <taxon>Meganyctiphanes</taxon>
    </lineage>
</organism>
<comment type="caution">
    <text evidence="6">Lacks conserved residue(s) required for the propagation of feature annotation.</text>
</comment>
<dbReference type="SUPFAM" id="SSF55486">
    <property type="entry name" value="Metalloproteases ('zincins'), catalytic domain"/>
    <property type="match status" value="1"/>
</dbReference>
<dbReference type="InterPro" id="IPR001548">
    <property type="entry name" value="Peptidase_M2"/>
</dbReference>
<keyword evidence="7" id="KW-0121">Carboxypeptidase</keyword>
<feature type="non-terminal residue" evidence="8">
    <location>
        <position position="1"/>
    </location>
</feature>
<keyword evidence="7" id="KW-0862">Zinc</keyword>
<comment type="caution">
    <text evidence="8">The sequence shown here is derived from an EMBL/GenBank/DDBJ whole genome shotgun (WGS) entry which is preliminary data.</text>
</comment>
<evidence type="ECO:0000256" key="3">
    <source>
        <dbReference type="ARBA" id="ARBA00023157"/>
    </source>
</evidence>
<keyword evidence="3 5" id="KW-1015">Disulfide bond</keyword>
<feature type="disulfide bond" evidence="5 6">
    <location>
        <begin position="187"/>
        <end position="205"/>
    </location>
</feature>
<comment type="cofactor">
    <cofactor evidence="7">
        <name>Zn(2+)</name>
        <dbReference type="ChEBI" id="CHEBI:29105"/>
    </cofactor>
    <text evidence="7">Binds 1 zinc ion per subunit.</text>
</comment>
<dbReference type="GO" id="GO:0008237">
    <property type="term" value="F:metallopeptidase activity"/>
    <property type="evidence" value="ECO:0007669"/>
    <property type="project" value="UniProtKB-KW"/>
</dbReference>
<keyword evidence="7" id="KW-0645">Protease</keyword>
<keyword evidence="7" id="KW-0482">Metalloprotease</keyword>
<keyword evidence="7" id="KW-0479">Metal-binding</keyword>
<dbReference type="PROSITE" id="PS52011">
    <property type="entry name" value="PEPTIDASE_M2"/>
    <property type="match status" value="1"/>
</dbReference>
<evidence type="ECO:0000256" key="4">
    <source>
        <dbReference type="ARBA" id="ARBA00023180"/>
    </source>
</evidence>
<dbReference type="EMBL" id="CAXKWB010007153">
    <property type="protein sequence ID" value="CAL4085820.1"/>
    <property type="molecule type" value="Genomic_DNA"/>
</dbReference>
<dbReference type="GO" id="GO:0004180">
    <property type="term" value="F:carboxypeptidase activity"/>
    <property type="evidence" value="ECO:0007669"/>
    <property type="project" value="UniProtKB-KW"/>
</dbReference>
<dbReference type="PANTHER" id="PTHR10514">
    <property type="entry name" value="ANGIOTENSIN-CONVERTING ENZYME"/>
    <property type="match status" value="1"/>
</dbReference>
<keyword evidence="7" id="KW-0378">Hydrolase</keyword>
<dbReference type="GO" id="GO:0006508">
    <property type="term" value="P:proteolysis"/>
    <property type="evidence" value="ECO:0007669"/>
    <property type="project" value="UniProtKB-KW"/>
</dbReference>
<feature type="non-terminal residue" evidence="8">
    <location>
        <position position="242"/>
    </location>
</feature>
<accession>A0AAV2QL74</accession>
<evidence type="ECO:0000256" key="7">
    <source>
        <dbReference type="RuleBase" id="RU361144"/>
    </source>
</evidence>
<keyword evidence="4 7" id="KW-0325">Glycoprotein</keyword>
<keyword evidence="2" id="KW-0732">Signal</keyword>
<comment type="similarity">
    <text evidence="1 6 7">Belongs to the peptidase M2 family.</text>
</comment>
<dbReference type="PRINTS" id="PR00791">
    <property type="entry name" value="PEPDIPTASEA"/>
</dbReference>
<evidence type="ECO:0000256" key="1">
    <source>
        <dbReference type="ARBA" id="ARBA00008139"/>
    </source>
</evidence>
<dbReference type="Proteomes" id="UP001497623">
    <property type="component" value="Unassembled WGS sequence"/>
</dbReference>
<evidence type="ECO:0000313" key="8">
    <source>
        <dbReference type="EMBL" id="CAL4085820.1"/>
    </source>
</evidence>
<dbReference type="AlphaFoldDB" id="A0AAV2QL74"/>
<name>A0AAV2QL74_MEGNR</name>
<sequence length="242" mass="29215">AIDRIMEKSEDYDELAYYWKNYRDKATKPYRKHYAKLVKYSNDRATQAGSDNFWQMKIHQDNDIDILQYVPSLWKDLRPFYLQIHAYVREKLRNIYGPSKIGYRSPIPAHLFGNLFAHQLHLKHQLFTPYHQNAPIDVTEDLKKQKYSLKKMYRIAEKFFVGLNFTKFDENFWKYSIFQLPEEIRYCMPSAYGFHDHKNFRLGSCGSIGMSSLIYFHYHFCTLIYMREYQNQPHPFRKPAST</sequence>
<dbReference type="GO" id="GO:0046872">
    <property type="term" value="F:metal ion binding"/>
    <property type="evidence" value="ECO:0007669"/>
    <property type="project" value="UniProtKB-KW"/>
</dbReference>
<evidence type="ECO:0000256" key="2">
    <source>
        <dbReference type="ARBA" id="ARBA00022729"/>
    </source>
</evidence>
<evidence type="ECO:0000313" key="9">
    <source>
        <dbReference type="Proteomes" id="UP001497623"/>
    </source>
</evidence>
<reference evidence="8 9" key="1">
    <citation type="submission" date="2024-05" db="EMBL/GenBank/DDBJ databases">
        <authorList>
            <person name="Wallberg A."/>
        </authorList>
    </citation>
    <scope>NUCLEOTIDE SEQUENCE [LARGE SCALE GENOMIC DNA]</scope>
</reference>
<dbReference type="GO" id="GO:0016020">
    <property type="term" value="C:membrane"/>
    <property type="evidence" value="ECO:0007669"/>
    <property type="project" value="InterPro"/>
</dbReference>
<gene>
    <name evidence="8" type="ORF">MNOR_LOCUS12820</name>
</gene>
<keyword evidence="9" id="KW-1185">Reference proteome</keyword>
<dbReference type="EC" id="3.4.-.-" evidence="7"/>
<dbReference type="PANTHER" id="PTHR10514:SF27">
    <property type="entry name" value="ANGIOTENSIN-CONVERTING ENZYME"/>
    <property type="match status" value="1"/>
</dbReference>
<evidence type="ECO:0000256" key="6">
    <source>
        <dbReference type="PROSITE-ProRule" id="PRU01355"/>
    </source>
</evidence>
<dbReference type="GO" id="GO:0008241">
    <property type="term" value="F:peptidyl-dipeptidase activity"/>
    <property type="evidence" value="ECO:0007669"/>
    <property type="project" value="InterPro"/>
</dbReference>
<dbReference type="Pfam" id="PF01401">
    <property type="entry name" value="Peptidase_M2"/>
    <property type="match status" value="1"/>
</dbReference>
<evidence type="ECO:0000256" key="5">
    <source>
        <dbReference type="PIRSR" id="PIRSR601548-4"/>
    </source>
</evidence>
<proteinExistence type="inferred from homology"/>
<protein>
    <recommendedName>
        <fullName evidence="7">Angiotensin-converting enzyme</fullName>
        <ecNumber evidence="7">3.4.-.-</ecNumber>
    </recommendedName>
</protein>